<name>A0ABQ7KIU5_9FUNG</name>
<organism evidence="2 3">
    <name type="scientific">Linnemannia gamsii</name>
    <dbReference type="NCBI Taxonomy" id="64522"/>
    <lineage>
        <taxon>Eukaryota</taxon>
        <taxon>Fungi</taxon>
        <taxon>Fungi incertae sedis</taxon>
        <taxon>Mucoromycota</taxon>
        <taxon>Mortierellomycotina</taxon>
        <taxon>Mortierellomycetes</taxon>
        <taxon>Mortierellales</taxon>
        <taxon>Mortierellaceae</taxon>
        <taxon>Linnemannia</taxon>
    </lineage>
</organism>
<feature type="chain" id="PRO_5045560208" evidence="1">
    <location>
        <begin position="19"/>
        <end position="257"/>
    </location>
</feature>
<dbReference type="Proteomes" id="UP001194696">
    <property type="component" value="Unassembled WGS sequence"/>
</dbReference>
<protein>
    <submittedName>
        <fullName evidence="2">Uncharacterized protein</fullName>
    </submittedName>
</protein>
<feature type="signal peptide" evidence="1">
    <location>
        <begin position="1"/>
        <end position="18"/>
    </location>
</feature>
<evidence type="ECO:0000313" key="3">
    <source>
        <dbReference type="Proteomes" id="UP001194696"/>
    </source>
</evidence>
<reference evidence="2 3" key="1">
    <citation type="journal article" date="2020" name="Fungal Divers.">
        <title>Resolving the Mortierellaceae phylogeny through synthesis of multi-gene phylogenetics and phylogenomics.</title>
        <authorList>
            <person name="Vandepol N."/>
            <person name="Liber J."/>
            <person name="Desiro A."/>
            <person name="Na H."/>
            <person name="Kennedy M."/>
            <person name="Barry K."/>
            <person name="Grigoriev I.V."/>
            <person name="Miller A.N."/>
            <person name="O'Donnell K."/>
            <person name="Stajich J.E."/>
            <person name="Bonito G."/>
        </authorList>
    </citation>
    <scope>NUCLEOTIDE SEQUENCE [LARGE SCALE GENOMIC DNA]</scope>
    <source>
        <strain evidence="2 3">AD045</strain>
    </source>
</reference>
<keyword evidence="3" id="KW-1185">Reference proteome</keyword>
<comment type="caution">
    <text evidence="2">The sequence shown here is derived from an EMBL/GenBank/DDBJ whole genome shotgun (WGS) entry which is preliminary data.</text>
</comment>
<proteinExistence type="predicted"/>
<evidence type="ECO:0000313" key="2">
    <source>
        <dbReference type="EMBL" id="KAG0298901.1"/>
    </source>
</evidence>
<sequence length="257" mass="27845">MLLIKTVLILCSATVALAARAVVSGAIFEGVDTTKSSATPHEIYQFPENHAAAAASILTFSANAVNFHPTEQPPKNLVPTLDEFVKKASTFPGLLSTSASDVSISLNGSFTQFEQAIREESGNPLIARAFRDLIPGYNEDKSLTDWTLSLVVISKPEGSDEVAVKFSGVSLTISTDKTHTTYIPKQSTRLILASYKVRGDYLAGNAGKLVNMIQITKVRDFIDFFASPKVIDSERVVIGRGYVTCLKNQQSVMPWLA</sequence>
<gene>
    <name evidence="2" type="ORF">BGZ96_004208</name>
</gene>
<accession>A0ABQ7KIU5</accession>
<dbReference type="EMBL" id="JAAAIM010000002">
    <property type="protein sequence ID" value="KAG0298901.1"/>
    <property type="molecule type" value="Genomic_DNA"/>
</dbReference>
<keyword evidence="1" id="KW-0732">Signal</keyword>
<evidence type="ECO:0000256" key="1">
    <source>
        <dbReference type="SAM" id="SignalP"/>
    </source>
</evidence>